<dbReference type="PANTHER" id="PTHR24222:SF76">
    <property type="entry name" value="MYCOBACTIN IMPORT ATP-BINDING_PERMEASE PROTEIN IRTB"/>
    <property type="match status" value="1"/>
</dbReference>
<dbReference type="InterPro" id="IPR027417">
    <property type="entry name" value="P-loop_NTPase"/>
</dbReference>
<keyword evidence="8" id="KW-1185">Reference proteome</keyword>
<protein>
    <recommendedName>
        <fullName evidence="6">ABC transmembrane type-1 domain-containing protein</fullName>
    </recommendedName>
</protein>
<evidence type="ECO:0000259" key="6">
    <source>
        <dbReference type="PROSITE" id="PS50929"/>
    </source>
</evidence>
<keyword evidence="4 5" id="KW-0472">Membrane</keyword>
<feature type="domain" description="ABC transmembrane type-1" evidence="6">
    <location>
        <begin position="20"/>
        <end position="172"/>
    </location>
</feature>
<gene>
    <name evidence="7" type="ORF">SVUK_LOCUS15783</name>
</gene>
<keyword evidence="2 5" id="KW-0812">Transmembrane</keyword>
<dbReference type="PROSITE" id="PS50929">
    <property type="entry name" value="ABC_TM1F"/>
    <property type="match status" value="1"/>
</dbReference>
<dbReference type="AlphaFoldDB" id="A0A3P7LDR5"/>
<dbReference type="GO" id="GO:0005524">
    <property type="term" value="F:ATP binding"/>
    <property type="evidence" value="ECO:0007669"/>
    <property type="project" value="InterPro"/>
</dbReference>
<feature type="non-terminal residue" evidence="7">
    <location>
        <position position="1"/>
    </location>
</feature>
<dbReference type="GO" id="GO:0016887">
    <property type="term" value="F:ATP hydrolysis activity"/>
    <property type="evidence" value="ECO:0007669"/>
    <property type="project" value="InterPro"/>
</dbReference>
<dbReference type="InterPro" id="IPR011527">
    <property type="entry name" value="ABC1_TM_dom"/>
</dbReference>
<reference evidence="7 8" key="1">
    <citation type="submission" date="2018-11" db="EMBL/GenBank/DDBJ databases">
        <authorList>
            <consortium name="Pathogen Informatics"/>
        </authorList>
    </citation>
    <scope>NUCLEOTIDE SEQUENCE [LARGE SCALE GENOMIC DNA]</scope>
</reference>
<dbReference type="SUPFAM" id="SSF52540">
    <property type="entry name" value="P-loop containing nucleoside triphosphate hydrolases"/>
    <property type="match status" value="1"/>
</dbReference>
<dbReference type="GO" id="GO:0005886">
    <property type="term" value="C:plasma membrane"/>
    <property type="evidence" value="ECO:0007669"/>
    <property type="project" value="TreeGrafter"/>
</dbReference>
<evidence type="ECO:0000256" key="5">
    <source>
        <dbReference type="SAM" id="Phobius"/>
    </source>
</evidence>
<proteinExistence type="predicted"/>
<feature type="transmembrane region" description="Helical" evidence="5">
    <location>
        <begin position="65"/>
        <end position="89"/>
    </location>
</feature>
<organism evidence="7 8">
    <name type="scientific">Strongylus vulgaris</name>
    <name type="common">Blood worm</name>
    <dbReference type="NCBI Taxonomy" id="40348"/>
    <lineage>
        <taxon>Eukaryota</taxon>
        <taxon>Metazoa</taxon>
        <taxon>Ecdysozoa</taxon>
        <taxon>Nematoda</taxon>
        <taxon>Chromadorea</taxon>
        <taxon>Rhabditida</taxon>
        <taxon>Rhabditina</taxon>
        <taxon>Rhabditomorpha</taxon>
        <taxon>Strongyloidea</taxon>
        <taxon>Strongylidae</taxon>
        <taxon>Strongylus</taxon>
    </lineage>
</organism>
<evidence type="ECO:0000256" key="2">
    <source>
        <dbReference type="ARBA" id="ARBA00022692"/>
    </source>
</evidence>
<evidence type="ECO:0000313" key="8">
    <source>
        <dbReference type="Proteomes" id="UP000270094"/>
    </source>
</evidence>
<accession>A0A3P7LDR5</accession>
<evidence type="ECO:0000256" key="4">
    <source>
        <dbReference type="ARBA" id="ARBA00023136"/>
    </source>
</evidence>
<dbReference type="GO" id="GO:0140359">
    <property type="term" value="F:ABC-type transporter activity"/>
    <property type="evidence" value="ECO:0007669"/>
    <property type="project" value="InterPro"/>
</dbReference>
<dbReference type="CDD" id="cd18577">
    <property type="entry name" value="ABC_6TM_Pgp_ABCB1_D1_like"/>
    <property type="match status" value="1"/>
</dbReference>
<name>A0A3P7LDR5_STRVU</name>
<evidence type="ECO:0000256" key="1">
    <source>
        <dbReference type="ARBA" id="ARBA00004141"/>
    </source>
</evidence>
<evidence type="ECO:0000256" key="3">
    <source>
        <dbReference type="ARBA" id="ARBA00022989"/>
    </source>
</evidence>
<keyword evidence="3 5" id="KW-1133">Transmembrane helix</keyword>
<dbReference type="EMBL" id="UYYB01110040">
    <property type="protein sequence ID" value="VDM80785.1"/>
    <property type="molecule type" value="Genomic_DNA"/>
</dbReference>
<dbReference type="SUPFAM" id="SSF90123">
    <property type="entry name" value="ABC transporter transmembrane region"/>
    <property type="match status" value="1"/>
</dbReference>
<dbReference type="Pfam" id="PF00664">
    <property type="entry name" value="ABC_membrane"/>
    <property type="match status" value="1"/>
</dbReference>
<dbReference type="Gene3D" id="1.20.1560.10">
    <property type="entry name" value="ABC transporter type 1, transmembrane domain"/>
    <property type="match status" value="1"/>
</dbReference>
<evidence type="ECO:0000313" key="7">
    <source>
        <dbReference type="EMBL" id="VDM80785.1"/>
    </source>
</evidence>
<dbReference type="Gene3D" id="3.40.50.300">
    <property type="entry name" value="P-loop containing nucleotide triphosphate hydrolases"/>
    <property type="match status" value="2"/>
</dbReference>
<dbReference type="InterPro" id="IPR036640">
    <property type="entry name" value="ABC1_TM_sf"/>
</dbReference>
<comment type="subcellular location">
    <subcellularLocation>
        <location evidence="1">Membrane</location>
        <topology evidence="1">Multi-pass membrane protein</topology>
    </subcellularLocation>
</comment>
<dbReference type="PANTHER" id="PTHR24222">
    <property type="entry name" value="ABC TRANSPORTER B FAMILY"/>
    <property type="match status" value="1"/>
</dbReference>
<dbReference type="OrthoDB" id="6500128at2759"/>
<sequence>VTKIFFQFRYATRWDNFCLFIGLICAILSGVSQPVLALVSGRITNVLLVYPPTSKEFRNKAYENVYIFLGIGVFIFITNFIQFMCFHSCCTRIIAKMRHEYVRAILRQNAGWFDRNHSGMLATKLNDNMERIREGIGDKLGLLLRGCAMFIAAVIIAFIYEWRLAFMMLGVLNGLNLVIEPGQTVALVGHSGCGKSTSVGLLTRLYEPESGRVMLDGEDVRELNIEWLRNTIGIVQQVLLLDEATSALDAQSESVVQV</sequence>
<feature type="transmembrane region" description="Helical" evidence="5">
    <location>
        <begin position="140"/>
        <end position="160"/>
    </location>
</feature>
<dbReference type="InterPro" id="IPR039421">
    <property type="entry name" value="Type_1_exporter"/>
</dbReference>
<dbReference type="Proteomes" id="UP000270094">
    <property type="component" value="Unassembled WGS sequence"/>
</dbReference>